<dbReference type="RefSeq" id="WP_412702000.1">
    <property type="nucleotide sequence ID" value="NZ_JBDLBQ010000007.1"/>
</dbReference>
<evidence type="ECO:0000313" key="1">
    <source>
        <dbReference type="EMBL" id="MFN2102855.1"/>
    </source>
</evidence>
<accession>A0ABW9KDV1</accession>
<keyword evidence="2" id="KW-1185">Reference proteome</keyword>
<proteinExistence type="predicted"/>
<comment type="caution">
    <text evidence="1">The sequence shown here is derived from an EMBL/GenBank/DDBJ whole genome shotgun (WGS) entry which is preliminary data.</text>
</comment>
<dbReference type="EMBL" id="JBDLBQ010000007">
    <property type="protein sequence ID" value="MFN2102855.1"/>
    <property type="molecule type" value="Genomic_DNA"/>
</dbReference>
<protein>
    <submittedName>
        <fullName evidence="1">Uncharacterized protein</fullName>
    </submittedName>
</protein>
<gene>
    <name evidence="1" type="ORF">ABDJ34_08070</name>
</gene>
<sequence>MDLEIRKLEIWKAREALGSGMPLEEIAEKTGLDYELIVGLRMGYMEFENLRISQVMKLIKLGENECIKEDYREMMGYIGIGSFNENSDYVAIVRDYELYGYQPIISYYLQSEFGQINQKCEVIKVEDALKEMEKYCYVEPEDEF</sequence>
<name>A0ABW9KDV1_9FIRM</name>
<reference evidence="1 2" key="1">
    <citation type="journal article" date="2024" name="Anaerobe">
        <title>The identification of Finegoldia dalianensis sp. nov., isolated from the pus of a patient with skin abscess and genomic analysis of the strains belonging to Finegoldia genus.</title>
        <authorList>
            <person name="Li Y."/>
            <person name="Wang Y."/>
            <person name="Xiao D."/>
            <person name="Wang J."/>
            <person name="Jin D."/>
        </authorList>
    </citation>
    <scope>NUCLEOTIDE SEQUENCE [LARGE SCALE GENOMIC DNA]</scope>
    <source>
        <strain evidence="1 2">LY240594</strain>
    </source>
</reference>
<dbReference type="Proteomes" id="UP001634413">
    <property type="component" value="Unassembled WGS sequence"/>
</dbReference>
<evidence type="ECO:0000313" key="2">
    <source>
        <dbReference type="Proteomes" id="UP001634413"/>
    </source>
</evidence>
<organism evidence="1 2">
    <name type="scientific">Finegoldia dalianensis</name>
    <dbReference type="NCBI Taxonomy" id="3145239"/>
    <lineage>
        <taxon>Bacteria</taxon>
        <taxon>Bacillati</taxon>
        <taxon>Bacillota</taxon>
        <taxon>Tissierellia</taxon>
        <taxon>Tissierellales</taxon>
        <taxon>Peptoniphilaceae</taxon>
        <taxon>Finegoldia</taxon>
    </lineage>
</organism>